<reference evidence="1 2" key="1">
    <citation type="submission" date="2023-07" db="EMBL/GenBank/DDBJ databases">
        <title>Sorghum-associated microbial communities from plants grown in Nebraska, USA.</title>
        <authorList>
            <person name="Schachtman D."/>
        </authorList>
    </citation>
    <scope>NUCLEOTIDE SEQUENCE [LARGE SCALE GENOMIC DNA]</scope>
    <source>
        <strain evidence="1 2">4249</strain>
    </source>
</reference>
<name>A0ABU1WTQ9_9BURK</name>
<proteinExistence type="predicted"/>
<organism evidence="1 2">
    <name type="scientific">Hydrogenophaga palleronii</name>
    <dbReference type="NCBI Taxonomy" id="65655"/>
    <lineage>
        <taxon>Bacteria</taxon>
        <taxon>Pseudomonadati</taxon>
        <taxon>Pseudomonadota</taxon>
        <taxon>Betaproteobacteria</taxon>
        <taxon>Burkholderiales</taxon>
        <taxon>Comamonadaceae</taxon>
        <taxon>Hydrogenophaga</taxon>
    </lineage>
</organism>
<evidence type="ECO:0000313" key="2">
    <source>
        <dbReference type="Proteomes" id="UP001265700"/>
    </source>
</evidence>
<gene>
    <name evidence="1" type="ORF">J2W49_004653</name>
</gene>
<comment type="caution">
    <text evidence="1">The sequence shown here is derived from an EMBL/GenBank/DDBJ whole genome shotgun (WGS) entry which is preliminary data.</text>
</comment>
<sequence length="77" mass="8589">MVFPSMALPWEQYLMYVPHTFVNHLKAGPGAHKLSALSAVTKAPGSIEVQSVSVTFTRHCPLLPHGPRHGRRRANFR</sequence>
<protein>
    <submittedName>
        <fullName evidence="1">Uncharacterized protein</fullName>
    </submittedName>
</protein>
<accession>A0ABU1WTQ9</accession>
<evidence type="ECO:0000313" key="1">
    <source>
        <dbReference type="EMBL" id="MDR7152675.1"/>
    </source>
</evidence>
<dbReference type="EMBL" id="JAVDWU010000013">
    <property type="protein sequence ID" value="MDR7152675.1"/>
    <property type="molecule type" value="Genomic_DNA"/>
</dbReference>
<keyword evidence="2" id="KW-1185">Reference proteome</keyword>
<dbReference type="Proteomes" id="UP001265700">
    <property type="component" value="Unassembled WGS sequence"/>
</dbReference>